<reference evidence="3" key="1">
    <citation type="journal article" date="2020" name="Stud. Mycol.">
        <title>101 Dothideomycetes genomes: A test case for predicting lifestyles and emergence of pathogens.</title>
        <authorList>
            <person name="Haridas S."/>
            <person name="Albert R."/>
            <person name="Binder M."/>
            <person name="Bloem J."/>
            <person name="LaButti K."/>
            <person name="Salamov A."/>
            <person name="Andreopoulos B."/>
            <person name="Baker S."/>
            <person name="Barry K."/>
            <person name="Bills G."/>
            <person name="Bluhm B."/>
            <person name="Cannon C."/>
            <person name="Castanera R."/>
            <person name="Culley D."/>
            <person name="Daum C."/>
            <person name="Ezra D."/>
            <person name="Gonzalez J."/>
            <person name="Henrissat B."/>
            <person name="Kuo A."/>
            <person name="Liang C."/>
            <person name="Lipzen A."/>
            <person name="Lutzoni F."/>
            <person name="Magnuson J."/>
            <person name="Mondo S."/>
            <person name="Nolan M."/>
            <person name="Ohm R."/>
            <person name="Pangilinan J."/>
            <person name="Park H.-J."/>
            <person name="Ramirez L."/>
            <person name="Alfaro M."/>
            <person name="Sun H."/>
            <person name="Tritt A."/>
            <person name="Yoshinaga Y."/>
            <person name="Zwiers L.-H."/>
            <person name="Turgeon B."/>
            <person name="Goodwin S."/>
            <person name="Spatafora J."/>
            <person name="Crous P."/>
            <person name="Grigoriev I."/>
        </authorList>
    </citation>
    <scope>NUCLEOTIDE SEQUENCE [LARGE SCALE GENOMIC DNA]</scope>
    <source>
        <strain evidence="3">CBS 304.66</strain>
    </source>
</reference>
<feature type="compositionally biased region" description="Low complexity" evidence="1">
    <location>
        <begin position="156"/>
        <end position="169"/>
    </location>
</feature>
<feature type="compositionally biased region" description="Basic residues" evidence="1">
    <location>
        <begin position="213"/>
        <end position="228"/>
    </location>
</feature>
<dbReference type="EMBL" id="ML986765">
    <property type="protein sequence ID" value="KAF2258434.1"/>
    <property type="molecule type" value="Genomic_DNA"/>
</dbReference>
<comment type="caution">
    <text evidence="2">The sequence shown here is derived from an EMBL/GenBank/DDBJ whole genome shotgun (WGS) entry which is preliminary data.</text>
</comment>
<evidence type="ECO:0000256" key="1">
    <source>
        <dbReference type="SAM" id="MobiDB-lite"/>
    </source>
</evidence>
<dbReference type="AlphaFoldDB" id="A0A9P4N165"/>
<sequence length="228" mass="25362">MDEIFGDFSFEAAARQPPSVYEAERAAMNVSPTTTTALALSPLPARLPTPPPCSIGELAHRFNQHSLRVEVDPAYCRPAYFYEPLTPPSDELAFHTSFPEPTHQPSYTALSPAELRMRRQASTRMQCSQTHIKDISELVRKMIEEGDQCQTCGPKSRTSYSLSASSSSSDVDEDEGVDMDYDPPAVRESPLYGLKFRRSGDRLVGHAAVSKSVRMRKKSKVMKKSSTR</sequence>
<feature type="compositionally biased region" description="Acidic residues" evidence="1">
    <location>
        <begin position="170"/>
        <end position="181"/>
    </location>
</feature>
<organism evidence="2 3">
    <name type="scientific">Lojkania enalia</name>
    <dbReference type="NCBI Taxonomy" id="147567"/>
    <lineage>
        <taxon>Eukaryota</taxon>
        <taxon>Fungi</taxon>
        <taxon>Dikarya</taxon>
        <taxon>Ascomycota</taxon>
        <taxon>Pezizomycotina</taxon>
        <taxon>Dothideomycetes</taxon>
        <taxon>Pleosporomycetidae</taxon>
        <taxon>Pleosporales</taxon>
        <taxon>Pleosporales incertae sedis</taxon>
        <taxon>Lojkania</taxon>
    </lineage>
</organism>
<accession>A0A9P4N165</accession>
<proteinExistence type="predicted"/>
<feature type="region of interest" description="Disordered" evidence="1">
    <location>
        <begin position="208"/>
        <end position="228"/>
    </location>
</feature>
<protein>
    <submittedName>
        <fullName evidence="2">Uncharacterized protein</fullName>
    </submittedName>
</protein>
<dbReference type="Proteomes" id="UP000800093">
    <property type="component" value="Unassembled WGS sequence"/>
</dbReference>
<evidence type="ECO:0000313" key="3">
    <source>
        <dbReference type="Proteomes" id="UP000800093"/>
    </source>
</evidence>
<keyword evidence="3" id="KW-1185">Reference proteome</keyword>
<evidence type="ECO:0000313" key="2">
    <source>
        <dbReference type="EMBL" id="KAF2258434.1"/>
    </source>
</evidence>
<dbReference type="OrthoDB" id="3910171at2759"/>
<gene>
    <name evidence="2" type="ORF">CC78DRAFT_537809</name>
</gene>
<name>A0A9P4N165_9PLEO</name>
<feature type="region of interest" description="Disordered" evidence="1">
    <location>
        <begin position="149"/>
        <end position="184"/>
    </location>
</feature>